<dbReference type="Proteomes" id="UP000799437">
    <property type="component" value="Unassembled WGS sequence"/>
</dbReference>
<reference evidence="1" key="1">
    <citation type="journal article" date="2020" name="Stud. Mycol.">
        <title>101 Dothideomycetes genomes: a test case for predicting lifestyles and emergence of pathogens.</title>
        <authorList>
            <person name="Haridas S."/>
            <person name="Albert R."/>
            <person name="Binder M."/>
            <person name="Bloem J."/>
            <person name="Labutti K."/>
            <person name="Salamov A."/>
            <person name="Andreopoulos B."/>
            <person name="Baker S."/>
            <person name="Barry K."/>
            <person name="Bills G."/>
            <person name="Bluhm B."/>
            <person name="Cannon C."/>
            <person name="Castanera R."/>
            <person name="Culley D."/>
            <person name="Daum C."/>
            <person name="Ezra D."/>
            <person name="Gonzalez J."/>
            <person name="Henrissat B."/>
            <person name="Kuo A."/>
            <person name="Liang C."/>
            <person name="Lipzen A."/>
            <person name="Lutzoni F."/>
            <person name="Magnuson J."/>
            <person name="Mondo S."/>
            <person name="Nolan M."/>
            <person name="Ohm R."/>
            <person name="Pangilinan J."/>
            <person name="Park H.-J."/>
            <person name="Ramirez L."/>
            <person name="Alfaro M."/>
            <person name="Sun H."/>
            <person name="Tritt A."/>
            <person name="Yoshinaga Y."/>
            <person name="Zwiers L.-H."/>
            <person name="Turgeon B."/>
            <person name="Goodwin S."/>
            <person name="Spatafora J."/>
            <person name="Crous P."/>
            <person name="Grigoriev I."/>
        </authorList>
    </citation>
    <scope>NUCLEOTIDE SEQUENCE</scope>
    <source>
        <strain evidence="1">CBS 121739</strain>
    </source>
</reference>
<organism evidence="1 2">
    <name type="scientific">Pseudovirgaria hyperparasitica</name>
    <dbReference type="NCBI Taxonomy" id="470096"/>
    <lineage>
        <taxon>Eukaryota</taxon>
        <taxon>Fungi</taxon>
        <taxon>Dikarya</taxon>
        <taxon>Ascomycota</taxon>
        <taxon>Pezizomycotina</taxon>
        <taxon>Dothideomycetes</taxon>
        <taxon>Dothideomycetes incertae sedis</taxon>
        <taxon>Acrospermales</taxon>
        <taxon>Acrospermaceae</taxon>
        <taxon>Pseudovirgaria</taxon>
    </lineage>
</organism>
<name>A0A6A6VSA9_9PEZI</name>
<protein>
    <recommendedName>
        <fullName evidence="3">BTB domain-containing protein</fullName>
    </recommendedName>
</protein>
<dbReference type="EMBL" id="ML996595">
    <property type="protein sequence ID" value="KAF2752759.1"/>
    <property type="molecule type" value="Genomic_DNA"/>
</dbReference>
<dbReference type="AlphaFoldDB" id="A0A6A6VSA9"/>
<sequence>MSPYSNCDSSSWLKSPAMRSEVSFQTDSSPPSMQSSFISTTTNANSLSVLRDLDINARQELLESPLVLVRIAYTDITIHIPSSLISSYSPFVRARIAEAYTTYNSQPSSFADISAEEDIPAVTIPYIQAAALEYLVDYMVSSASIIDDEPMQPPTSPRNTIICYHAIRVLQMPFCEKKFQATIMDFLSKETFSKDDIEAVWIFMNGIDPKVPGGDEKIVSHMVQNVAYRTEEGKLKLDGDVWEYVRSMPELERRVKDVGDRLRNDRDGSKGKGLGLGLGCGSPETSFGF</sequence>
<proteinExistence type="predicted"/>
<keyword evidence="2" id="KW-1185">Reference proteome</keyword>
<dbReference type="RefSeq" id="XP_033595210.1">
    <property type="nucleotide sequence ID" value="XM_033744976.1"/>
</dbReference>
<evidence type="ECO:0000313" key="2">
    <source>
        <dbReference type="Proteomes" id="UP000799437"/>
    </source>
</evidence>
<accession>A0A6A6VSA9</accession>
<evidence type="ECO:0000313" key="1">
    <source>
        <dbReference type="EMBL" id="KAF2752759.1"/>
    </source>
</evidence>
<gene>
    <name evidence="1" type="ORF">EJ05DRAFT_481000</name>
</gene>
<evidence type="ECO:0008006" key="3">
    <source>
        <dbReference type="Google" id="ProtNLM"/>
    </source>
</evidence>
<dbReference type="GeneID" id="54486030"/>